<dbReference type="AlphaFoldDB" id="F7PL66"/>
<evidence type="ECO:0000313" key="10">
    <source>
        <dbReference type="EMBL" id="CCQ34444.1"/>
    </source>
</evidence>
<dbReference type="EMBL" id="HF571520">
    <property type="protein sequence ID" value="CCQ34444.1"/>
    <property type="molecule type" value="Genomic_DNA"/>
</dbReference>
<organism evidence="11 12">
    <name type="scientific">Halorhabdus tiamatea SARL4B</name>
    <dbReference type="NCBI Taxonomy" id="1033806"/>
    <lineage>
        <taxon>Archaea</taxon>
        <taxon>Methanobacteriati</taxon>
        <taxon>Methanobacteriota</taxon>
        <taxon>Stenosarchaea group</taxon>
        <taxon>Halobacteria</taxon>
        <taxon>Halobacteriales</taxon>
        <taxon>Haloarculaceae</taxon>
        <taxon>Halorhabdus</taxon>
    </lineage>
</organism>
<feature type="domain" description="Glycosyltransferase RgtA/B/C/D-like" evidence="9">
    <location>
        <begin position="71"/>
        <end position="203"/>
    </location>
</feature>
<reference evidence="10 13" key="3">
    <citation type="journal article" date="2014" name="Environ. Microbiol.">
        <title>Halorhabdus tiamatea: proteogenomics and glycosidase activity measurements identify the first cultivated euryarchaeon from a deep-sea anoxic brine lake as potential polysaccharide degrader.</title>
        <authorList>
            <person name="Werner J."/>
            <person name="Ferrer M."/>
            <person name="Michel G."/>
            <person name="Mann A.J."/>
            <person name="Huang S."/>
            <person name="Juarez S."/>
            <person name="Ciordia S."/>
            <person name="Albar J.P."/>
            <person name="Alcaide M."/>
            <person name="La Cono V."/>
            <person name="Yakimov M.M."/>
            <person name="Antunes A."/>
            <person name="Taborda M."/>
            <person name="Da Costa M.S."/>
            <person name="Amann R.I."/>
            <person name="Gloeckner F.O."/>
            <person name="Golyshina O.V."/>
            <person name="Golyshin P.N."/>
            <person name="Teeling H."/>
        </authorList>
    </citation>
    <scope>NUCLEOTIDE SEQUENCE [LARGE SCALE GENOMIC DNA]</scope>
    <source>
        <strain evidence="13">SARL4B</strain>
        <strain evidence="10">Type strain: SARL4B</strain>
    </source>
</reference>
<evidence type="ECO:0000256" key="8">
    <source>
        <dbReference type="SAM" id="Phobius"/>
    </source>
</evidence>
<feature type="transmembrane region" description="Helical" evidence="8">
    <location>
        <begin position="20"/>
        <end position="38"/>
    </location>
</feature>
<dbReference type="GeneID" id="23799119"/>
<feature type="transmembrane region" description="Helical" evidence="8">
    <location>
        <begin position="91"/>
        <end position="112"/>
    </location>
</feature>
<reference evidence="11 12" key="1">
    <citation type="journal article" date="2011" name="J. Bacteriol.">
        <title>Genome sequence of Halorhabdus tiamatea, the first archaeon isolated from a deep-sea anoxic brine lake.</title>
        <authorList>
            <person name="Antunes A."/>
            <person name="Alam I."/>
            <person name="Bajic V.B."/>
            <person name="Stingl U."/>
        </authorList>
    </citation>
    <scope>NUCLEOTIDE SEQUENCE [LARGE SCALE GENOMIC DNA]</scope>
    <source>
        <strain evidence="11 12">SARL4B</strain>
    </source>
</reference>
<evidence type="ECO:0000256" key="1">
    <source>
        <dbReference type="ARBA" id="ARBA00004651"/>
    </source>
</evidence>
<dbReference type="InterPro" id="IPR050297">
    <property type="entry name" value="LipidA_mod_glycosyltrf_83"/>
</dbReference>
<feature type="transmembrane region" description="Helical" evidence="8">
    <location>
        <begin position="392"/>
        <end position="411"/>
    </location>
</feature>
<dbReference type="GO" id="GO:0016763">
    <property type="term" value="F:pentosyltransferase activity"/>
    <property type="evidence" value="ECO:0007669"/>
    <property type="project" value="TreeGrafter"/>
</dbReference>
<keyword evidence="3 11" id="KW-0328">Glycosyltransferase</keyword>
<feature type="transmembrane region" description="Helical" evidence="8">
    <location>
        <begin position="143"/>
        <end position="162"/>
    </location>
</feature>
<feature type="transmembrane region" description="Helical" evidence="8">
    <location>
        <begin position="174"/>
        <end position="202"/>
    </location>
</feature>
<dbReference type="eggNOG" id="arCOG00567">
    <property type="taxonomic scope" value="Archaea"/>
</dbReference>
<dbReference type="PANTHER" id="PTHR33908:SF11">
    <property type="entry name" value="MEMBRANE PROTEIN"/>
    <property type="match status" value="1"/>
</dbReference>
<dbReference type="GO" id="GO:0005886">
    <property type="term" value="C:plasma membrane"/>
    <property type="evidence" value="ECO:0007669"/>
    <property type="project" value="UniProtKB-SubCell"/>
</dbReference>
<dbReference type="OrthoDB" id="114973at2157"/>
<evidence type="ECO:0000256" key="5">
    <source>
        <dbReference type="ARBA" id="ARBA00022692"/>
    </source>
</evidence>
<accession>F7PL66</accession>
<dbReference type="InterPro" id="IPR038731">
    <property type="entry name" value="RgtA/B/C-like"/>
</dbReference>
<dbReference type="PANTHER" id="PTHR33908">
    <property type="entry name" value="MANNOSYLTRANSFERASE YKCB-RELATED"/>
    <property type="match status" value="1"/>
</dbReference>
<dbReference type="GO" id="GO:0004582">
    <property type="term" value="F:dolichyl-phosphate beta-D-mannosyltransferase activity"/>
    <property type="evidence" value="ECO:0007669"/>
    <property type="project" value="UniProtKB-EC"/>
</dbReference>
<dbReference type="Proteomes" id="UP000015381">
    <property type="component" value="Chromosome I"/>
</dbReference>
<evidence type="ECO:0000256" key="7">
    <source>
        <dbReference type="ARBA" id="ARBA00023136"/>
    </source>
</evidence>
<dbReference type="Pfam" id="PF13231">
    <property type="entry name" value="PMT_2"/>
    <property type="match status" value="1"/>
</dbReference>
<dbReference type="RefSeq" id="WP_008526711.1">
    <property type="nucleotide sequence ID" value="NC_021921.1"/>
</dbReference>
<proteinExistence type="predicted"/>
<evidence type="ECO:0000256" key="2">
    <source>
        <dbReference type="ARBA" id="ARBA00022475"/>
    </source>
</evidence>
<name>F7PL66_9EURY</name>
<dbReference type="Proteomes" id="UP000003861">
    <property type="component" value="Unassembled WGS sequence"/>
</dbReference>
<feature type="transmembrane region" description="Helical" evidence="8">
    <location>
        <begin position="338"/>
        <end position="359"/>
    </location>
</feature>
<dbReference type="EMBL" id="AFNT02000024">
    <property type="protein sequence ID" value="ERJ05877.1"/>
    <property type="molecule type" value="Genomic_DNA"/>
</dbReference>
<dbReference type="KEGG" id="hti:HTIA_2336"/>
<evidence type="ECO:0000313" key="13">
    <source>
        <dbReference type="Proteomes" id="UP000015381"/>
    </source>
</evidence>
<evidence type="ECO:0000256" key="6">
    <source>
        <dbReference type="ARBA" id="ARBA00022989"/>
    </source>
</evidence>
<evidence type="ECO:0000313" key="11">
    <source>
        <dbReference type="EMBL" id="ERJ05877.1"/>
    </source>
</evidence>
<keyword evidence="5 8" id="KW-0812">Transmembrane</keyword>
<feature type="transmembrane region" description="Helical" evidence="8">
    <location>
        <begin position="366"/>
        <end position="386"/>
    </location>
</feature>
<feature type="transmembrane region" description="Helical" evidence="8">
    <location>
        <begin position="289"/>
        <end position="310"/>
    </location>
</feature>
<dbReference type="HOGENOM" id="CLU_041024_0_0_2"/>
<keyword evidence="7 8" id="KW-0472">Membrane</keyword>
<keyword evidence="2" id="KW-1003">Cell membrane</keyword>
<keyword evidence="6 8" id="KW-1133">Transmembrane helix</keyword>
<evidence type="ECO:0000256" key="4">
    <source>
        <dbReference type="ARBA" id="ARBA00022679"/>
    </source>
</evidence>
<evidence type="ECO:0000259" key="9">
    <source>
        <dbReference type="Pfam" id="PF13231"/>
    </source>
</evidence>
<comment type="subcellular location">
    <subcellularLocation>
        <location evidence="1">Cell membrane</location>
        <topology evidence="1">Multi-pass membrane protein</topology>
    </subcellularLocation>
</comment>
<protein>
    <submittedName>
        <fullName evidence="11">Dolichol-phosphate mannosyltransferase protein</fullName>
        <ecNumber evidence="11">2.4.1.83</ecNumber>
    </submittedName>
    <submittedName>
        <fullName evidence="10">Hypothetical membrane protein</fullName>
    </submittedName>
</protein>
<feature type="transmembrane region" description="Helical" evidence="8">
    <location>
        <begin position="222"/>
        <end position="240"/>
    </location>
</feature>
<keyword evidence="4 11" id="KW-0808">Transferase</keyword>
<reference evidence="11 12" key="2">
    <citation type="journal article" date="2013" name="PLoS ONE">
        <title>INDIGO - INtegrated Data Warehouse of MIcrobial GenOmes with Examples from the Red Sea Extremophiles.</title>
        <authorList>
            <person name="Alam I."/>
            <person name="Antunes A."/>
            <person name="Kamau A.A."/>
            <person name="Ba Alawi W."/>
            <person name="Kalkatawi M."/>
            <person name="Stingl U."/>
            <person name="Bajic V.B."/>
        </authorList>
    </citation>
    <scope>NUCLEOTIDE SEQUENCE [LARGE SCALE GENOMIC DNA]</scope>
    <source>
        <strain evidence="11 12">SARL4B</strain>
    </source>
</reference>
<dbReference type="GO" id="GO:0008610">
    <property type="term" value="P:lipid biosynthetic process"/>
    <property type="evidence" value="ECO:0007669"/>
    <property type="project" value="UniProtKB-ARBA"/>
</dbReference>
<keyword evidence="13" id="KW-1185">Reference proteome</keyword>
<gene>
    <name evidence="11" type="ORF">HLRTI_002148</name>
    <name evidence="10" type="ORF">HTIA_2336</name>
</gene>
<evidence type="ECO:0000256" key="3">
    <source>
        <dbReference type="ARBA" id="ARBA00022676"/>
    </source>
</evidence>
<dbReference type="EC" id="2.4.1.83" evidence="11"/>
<evidence type="ECO:0000313" key="12">
    <source>
        <dbReference type="Proteomes" id="UP000003861"/>
    </source>
</evidence>
<sequence length="529" mass="58328">MSRPASSLETHLDRVRREHVLLAGIVLVAFGLRAYAIGAESLWYDEVYTARVVLDRGIRNIVFVLPTEDVHPPLYYAILWVWTRVTGVSAVSIRALSLLASVASIPFVYAIARRLYDRRVGLFSALLFTLSPFYVYYAQEARMYAVMTFLTVWASYAMLGWLDGAPGWWRSEWGYGIATVILVYTHAFGILIPFAQTVYVLAFVDRTDAREWFVDWRNMQTRVGFIAAPYYLILLSDMLGSGRLVSRVEWIPPITPVRFWEILGSHVGRTVPPASTFHRPSLWTVAGDGLLVVGELVTLAALALLAFLAVRHVLAGDEADDGDGEIADPDRAQLRPDAFLACWLIVPLAAISAASVLVTPLLFDRFTAPAGVALLILLARAVTLLADTDRATILAVGMIVLVLGVPLAGLYTESHKHEYDSAVGVIENNAESGDLVVVTPFWATDAYDYYSTREDLSHATLPAGASGPEVTMTVRDADTVWLLVTHQNASQRATVRQSMDDAGLTTTRHEAFTYIDVYKYESVASESGS</sequence>